<sequence length="70" mass="7773">MVLTGKREVDGRHCLTFLIIKKSSIDHFVRTAPVKKLDVMAVMILVVTTIIPIVPIFTQLSALQGIVSIR</sequence>
<dbReference type="WBParaSite" id="PEQ_0000880801-mRNA-1">
    <property type="protein sequence ID" value="PEQ_0000880801-mRNA-1"/>
    <property type="gene ID" value="PEQ_0000880801"/>
</dbReference>
<keyword evidence="2" id="KW-1185">Reference proteome</keyword>
<dbReference type="Proteomes" id="UP000887564">
    <property type="component" value="Unplaced"/>
</dbReference>
<reference evidence="3" key="1">
    <citation type="submission" date="2022-11" db="UniProtKB">
        <authorList>
            <consortium name="WormBaseParasite"/>
        </authorList>
    </citation>
    <scope>IDENTIFICATION</scope>
</reference>
<dbReference type="AlphaFoldDB" id="A0A914RR46"/>
<evidence type="ECO:0000313" key="2">
    <source>
        <dbReference type="Proteomes" id="UP000887564"/>
    </source>
</evidence>
<organism evidence="2 3">
    <name type="scientific">Parascaris equorum</name>
    <name type="common">Equine roundworm</name>
    <dbReference type="NCBI Taxonomy" id="6256"/>
    <lineage>
        <taxon>Eukaryota</taxon>
        <taxon>Metazoa</taxon>
        <taxon>Ecdysozoa</taxon>
        <taxon>Nematoda</taxon>
        <taxon>Chromadorea</taxon>
        <taxon>Rhabditida</taxon>
        <taxon>Spirurina</taxon>
        <taxon>Ascaridomorpha</taxon>
        <taxon>Ascaridoidea</taxon>
        <taxon>Ascarididae</taxon>
        <taxon>Parascaris</taxon>
    </lineage>
</organism>
<keyword evidence="1" id="KW-1133">Transmembrane helix</keyword>
<keyword evidence="1" id="KW-0812">Transmembrane</keyword>
<feature type="transmembrane region" description="Helical" evidence="1">
    <location>
        <begin position="39"/>
        <end position="63"/>
    </location>
</feature>
<keyword evidence="1" id="KW-0472">Membrane</keyword>
<name>A0A914RR46_PAREQ</name>
<evidence type="ECO:0000256" key="1">
    <source>
        <dbReference type="SAM" id="Phobius"/>
    </source>
</evidence>
<proteinExistence type="predicted"/>
<accession>A0A914RR46</accession>
<protein>
    <submittedName>
        <fullName evidence="3">Uncharacterized protein</fullName>
    </submittedName>
</protein>
<evidence type="ECO:0000313" key="3">
    <source>
        <dbReference type="WBParaSite" id="PEQ_0000880801-mRNA-1"/>
    </source>
</evidence>